<dbReference type="OrthoDB" id="6402880at2"/>
<dbReference type="Pfam" id="PF13020">
    <property type="entry name" value="NOV_C"/>
    <property type="match status" value="1"/>
</dbReference>
<evidence type="ECO:0000313" key="2">
    <source>
        <dbReference type="EMBL" id="SHI49020.1"/>
    </source>
</evidence>
<organism evidence="2 3">
    <name type="scientific">Cruoricaptor ignavus</name>
    <dbReference type="NCBI Taxonomy" id="1118202"/>
    <lineage>
        <taxon>Bacteria</taxon>
        <taxon>Pseudomonadati</taxon>
        <taxon>Bacteroidota</taxon>
        <taxon>Flavobacteriia</taxon>
        <taxon>Flavobacteriales</taxon>
        <taxon>Weeksellaceae</taxon>
        <taxon>Cruoricaptor</taxon>
    </lineage>
</organism>
<keyword evidence="3" id="KW-1185">Reference proteome</keyword>
<proteinExistence type="predicted"/>
<reference evidence="2 3" key="1">
    <citation type="submission" date="2016-11" db="EMBL/GenBank/DDBJ databases">
        <authorList>
            <person name="Jaros S."/>
            <person name="Januszkiewicz K."/>
            <person name="Wedrychowicz H."/>
        </authorList>
    </citation>
    <scope>NUCLEOTIDE SEQUENCE [LARGE SCALE GENOMIC DNA]</scope>
    <source>
        <strain evidence="2 3">DSM 25479</strain>
    </source>
</reference>
<name>A0A1M6BJR0_9FLAO</name>
<dbReference type="InterPro" id="IPR024975">
    <property type="entry name" value="NOV_C"/>
</dbReference>
<dbReference type="EMBL" id="FQYI01000002">
    <property type="protein sequence ID" value="SHI49020.1"/>
    <property type="molecule type" value="Genomic_DNA"/>
</dbReference>
<evidence type="ECO:0000313" key="3">
    <source>
        <dbReference type="Proteomes" id="UP000184335"/>
    </source>
</evidence>
<dbReference type="AlphaFoldDB" id="A0A1M6BJR0"/>
<dbReference type="Proteomes" id="UP000184335">
    <property type="component" value="Unassembled WGS sequence"/>
</dbReference>
<dbReference type="RefSeq" id="WP_073178075.1">
    <property type="nucleotide sequence ID" value="NZ_FQYI01000002.1"/>
</dbReference>
<gene>
    <name evidence="2" type="ORF">SAMN05443429_10233</name>
</gene>
<feature type="domain" description="Protein NO VEIN C-terminal" evidence="1">
    <location>
        <begin position="135"/>
        <end position="230"/>
    </location>
</feature>
<evidence type="ECO:0000259" key="1">
    <source>
        <dbReference type="Pfam" id="PF13020"/>
    </source>
</evidence>
<sequence>MAAHTEAQIRRAIKPLLTVYGELNTSEVKKLLHTVLEFSEEDNIPSTTRNEVLIIQRIGNIVAHQQETRKVYDEGFVLDKSSRPAKFSLLNPISQAVIPPAEITTIKEKTRRFIARKVDWEKARDRNNEIGDQGEEFILEFEIDRLIEVLSIDRISAIQNVQHLSRLQGDGLGYDISSINDCGSPRYIEVKTTSGGFNQPFYMSKNEKNFFEEYGDSAFIYRVYNFNRETRHGDVTIITQNELFTNFNFDTITWQVTPK</sequence>
<protein>
    <recommendedName>
        <fullName evidence="1">Protein NO VEIN C-terminal domain-containing protein</fullName>
    </recommendedName>
</protein>
<accession>A0A1M6BJR0</accession>